<organism evidence="1">
    <name type="scientific">Rhizophora mucronata</name>
    <name type="common">Asiatic mangrove</name>
    <dbReference type="NCBI Taxonomy" id="61149"/>
    <lineage>
        <taxon>Eukaryota</taxon>
        <taxon>Viridiplantae</taxon>
        <taxon>Streptophyta</taxon>
        <taxon>Embryophyta</taxon>
        <taxon>Tracheophyta</taxon>
        <taxon>Spermatophyta</taxon>
        <taxon>Magnoliopsida</taxon>
        <taxon>eudicotyledons</taxon>
        <taxon>Gunneridae</taxon>
        <taxon>Pentapetalae</taxon>
        <taxon>rosids</taxon>
        <taxon>fabids</taxon>
        <taxon>Malpighiales</taxon>
        <taxon>Rhizophoraceae</taxon>
        <taxon>Rhizophora</taxon>
    </lineage>
</organism>
<accession>A0A2P2QGP4</accession>
<name>A0A2P2QGP4_RHIMU</name>
<dbReference type="EMBL" id="GGEC01085590">
    <property type="protein sequence ID" value="MBX66074.1"/>
    <property type="molecule type" value="Transcribed_RNA"/>
</dbReference>
<protein>
    <submittedName>
        <fullName evidence="1">Uncharacterized protein</fullName>
    </submittedName>
</protein>
<sequence>MSRNNYLVLDFSNMLPYLSFPLVLVLERT</sequence>
<proteinExistence type="predicted"/>
<evidence type="ECO:0000313" key="1">
    <source>
        <dbReference type="EMBL" id="MBX66074.1"/>
    </source>
</evidence>
<reference evidence="1" key="1">
    <citation type="submission" date="2018-02" db="EMBL/GenBank/DDBJ databases">
        <title>Rhizophora mucronata_Transcriptome.</title>
        <authorList>
            <person name="Meera S.P."/>
            <person name="Sreeshan A."/>
            <person name="Augustine A."/>
        </authorList>
    </citation>
    <scope>NUCLEOTIDE SEQUENCE</scope>
    <source>
        <tissue evidence="1">Leaf</tissue>
    </source>
</reference>
<dbReference type="AlphaFoldDB" id="A0A2P2QGP4"/>